<evidence type="ECO:0000256" key="1">
    <source>
        <dbReference type="SAM" id="MobiDB-lite"/>
    </source>
</evidence>
<evidence type="ECO:0000259" key="2">
    <source>
        <dbReference type="Pfam" id="PF02825"/>
    </source>
</evidence>
<dbReference type="AlphaFoldDB" id="A0A183AGQ6"/>
<organism evidence="5">
    <name type="scientific">Echinostoma caproni</name>
    <dbReference type="NCBI Taxonomy" id="27848"/>
    <lineage>
        <taxon>Eukaryota</taxon>
        <taxon>Metazoa</taxon>
        <taxon>Spiralia</taxon>
        <taxon>Lophotrochozoa</taxon>
        <taxon>Platyhelminthes</taxon>
        <taxon>Trematoda</taxon>
        <taxon>Digenea</taxon>
        <taxon>Plagiorchiida</taxon>
        <taxon>Echinostomata</taxon>
        <taxon>Echinostomatoidea</taxon>
        <taxon>Echinostomatidae</taxon>
        <taxon>Echinostoma</taxon>
    </lineage>
</organism>
<protein>
    <submittedName>
        <fullName evidence="5">WWE domain-containing protein</fullName>
    </submittedName>
</protein>
<evidence type="ECO:0000313" key="4">
    <source>
        <dbReference type="Proteomes" id="UP000272942"/>
    </source>
</evidence>
<feature type="compositionally biased region" description="Basic and acidic residues" evidence="1">
    <location>
        <begin position="285"/>
        <end position="295"/>
    </location>
</feature>
<dbReference type="Proteomes" id="UP000272942">
    <property type="component" value="Unassembled WGS sequence"/>
</dbReference>
<reference evidence="5" key="1">
    <citation type="submission" date="2016-06" db="UniProtKB">
        <authorList>
            <consortium name="WormBaseParasite"/>
        </authorList>
    </citation>
    <scope>IDENTIFICATION</scope>
</reference>
<feature type="region of interest" description="Disordered" evidence="1">
    <location>
        <begin position="136"/>
        <end position="155"/>
    </location>
</feature>
<dbReference type="EMBL" id="UZAN01043084">
    <property type="protein sequence ID" value="VDP77523.1"/>
    <property type="molecule type" value="Genomic_DNA"/>
</dbReference>
<name>A0A183AGQ6_9TREM</name>
<dbReference type="InterPro" id="IPR004170">
    <property type="entry name" value="WWE_dom"/>
</dbReference>
<reference evidence="3 4" key="2">
    <citation type="submission" date="2018-11" db="EMBL/GenBank/DDBJ databases">
        <authorList>
            <consortium name="Pathogen Informatics"/>
        </authorList>
    </citation>
    <scope>NUCLEOTIDE SEQUENCE [LARGE SCALE GENOMIC DNA]</scope>
    <source>
        <strain evidence="3 4">Egypt</strain>
    </source>
</reference>
<sequence>MNINRAVLPTVPCLIPQPKQSEEVASFVGQEPENQLKPLAPQEVQPPALLSPDVGCGVSTSHQGLPFEAPLPPLRSAITAGSTGKTSKVGLRSRYVLPPDVQTSCQNSANLLPQTVPVEKQNLPSISSEVFQPKSSSFSTLPIDPTGSSVSSTPVELSSTSASSFAHPAYKPAEAYWFYATNVDGNKIWWPFSRRDSYQLETESFRSRLPSPLSEDLLVSGLAKSTTVPVEGGRYDVDLTQRQRKLPDELRVLPFSETTCESLEAQYKIAMENGHWGQPFELPAEDPRGGSDRFIFHNPQASQ</sequence>
<feature type="domain" description="WWE" evidence="2">
    <location>
        <begin position="175"/>
        <end position="243"/>
    </location>
</feature>
<evidence type="ECO:0000313" key="3">
    <source>
        <dbReference type="EMBL" id="VDP77523.1"/>
    </source>
</evidence>
<evidence type="ECO:0000313" key="5">
    <source>
        <dbReference type="WBParaSite" id="ECPE_0000615401-mRNA-1"/>
    </source>
</evidence>
<keyword evidence="4" id="KW-1185">Reference proteome</keyword>
<feature type="region of interest" description="Disordered" evidence="1">
    <location>
        <begin position="278"/>
        <end position="303"/>
    </location>
</feature>
<gene>
    <name evidence="3" type="ORF">ECPE_LOCUS6141</name>
</gene>
<dbReference type="WBParaSite" id="ECPE_0000615401-mRNA-1">
    <property type="protein sequence ID" value="ECPE_0000615401-mRNA-1"/>
    <property type="gene ID" value="ECPE_0000615401"/>
</dbReference>
<accession>A0A183AGQ6</accession>
<dbReference type="OrthoDB" id="69269at2759"/>
<proteinExistence type="predicted"/>
<dbReference type="Pfam" id="PF02825">
    <property type="entry name" value="WWE"/>
    <property type="match status" value="1"/>
</dbReference>